<sequence length="193" mass="21394">MASELSANENEEYKHTLVILIVMGTAYLISAGIVPAVEAIRLAMMVDRGTKNALEAVKAEIEGLNQQLKTLSQVEHFVKYSKTQRRIAKLEKNKSSLDAEVSSARLGWLWSRILPFLPTAIAIIGLRLWYGGTTIFSFAPLETFRPVSFVLPVSGWMREGSMGVAVWAAICFRMLSFLGSALRGNMLSRSKKL</sequence>
<feature type="transmembrane region" description="Helical" evidence="8">
    <location>
        <begin position="16"/>
        <end position="37"/>
    </location>
</feature>
<keyword evidence="5 8" id="KW-1133">Transmembrane helix</keyword>
<feature type="transmembrane region" description="Helical" evidence="8">
    <location>
        <begin position="161"/>
        <end position="182"/>
    </location>
</feature>
<dbReference type="EMBL" id="HBHP01015278">
    <property type="protein sequence ID" value="CAD9763073.1"/>
    <property type="molecule type" value="Transcribed_RNA"/>
</dbReference>
<dbReference type="PANTHER" id="PTHR42650:SF1">
    <property type="entry name" value="GUIDED ENTRY OF TAIL-ANCHORED PROTEINS FACTOR 1"/>
    <property type="match status" value="1"/>
</dbReference>
<dbReference type="GO" id="GO:0043529">
    <property type="term" value="C:GET complex"/>
    <property type="evidence" value="ECO:0007669"/>
    <property type="project" value="TreeGrafter"/>
</dbReference>
<dbReference type="Pfam" id="PF04420">
    <property type="entry name" value="CHD5"/>
    <property type="match status" value="1"/>
</dbReference>
<dbReference type="Gene3D" id="1.10.287.660">
    <property type="entry name" value="Helix hairpin bin"/>
    <property type="match status" value="1"/>
</dbReference>
<keyword evidence="4" id="KW-0256">Endoplasmic reticulum</keyword>
<evidence type="ECO:0000256" key="7">
    <source>
        <dbReference type="SAM" id="Coils"/>
    </source>
</evidence>
<dbReference type="GO" id="GO:0005789">
    <property type="term" value="C:endoplasmic reticulum membrane"/>
    <property type="evidence" value="ECO:0007669"/>
    <property type="project" value="UniProtKB-SubCell"/>
</dbReference>
<reference evidence="9" key="1">
    <citation type="submission" date="2021-01" db="EMBL/GenBank/DDBJ databases">
        <authorList>
            <person name="Corre E."/>
            <person name="Pelletier E."/>
            <person name="Niang G."/>
            <person name="Scheremetjew M."/>
            <person name="Finn R."/>
            <person name="Kale V."/>
            <person name="Holt S."/>
            <person name="Cochrane G."/>
            <person name="Meng A."/>
            <person name="Brown T."/>
            <person name="Cohen L."/>
        </authorList>
    </citation>
    <scope>NUCLEOTIDE SEQUENCE</scope>
    <source>
        <strain evidence="9">CCMP622</strain>
    </source>
</reference>
<evidence type="ECO:0000313" key="9">
    <source>
        <dbReference type="EMBL" id="CAD9763073.1"/>
    </source>
</evidence>
<keyword evidence="6 8" id="KW-0472">Membrane</keyword>
<accession>A0A7S2TPI1</accession>
<proteinExistence type="inferred from homology"/>
<evidence type="ECO:0000256" key="6">
    <source>
        <dbReference type="ARBA" id="ARBA00023136"/>
    </source>
</evidence>
<evidence type="ECO:0000256" key="3">
    <source>
        <dbReference type="ARBA" id="ARBA00022692"/>
    </source>
</evidence>
<keyword evidence="7" id="KW-0175">Coiled coil</keyword>
<dbReference type="PANTHER" id="PTHR42650">
    <property type="entry name" value="TAIL-ANCHORED PROTEIN INSERTION RECEPTOR WRB"/>
    <property type="match status" value="1"/>
</dbReference>
<dbReference type="AlphaFoldDB" id="A0A7S2TPI1"/>
<gene>
    <name evidence="9" type="ORF">LSP00402_LOCUS9471</name>
</gene>
<feature type="coiled-coil region" evidence="7">
    <location>
        <begin position="54"/>
        <end position="100"/>
    </location>
</feature>
<dbReference type="GO" id="GO:0071816">
    <property type="term" value="P:tail-anchored membrane protein insertion into ER membrane"/>
    <property type="evidence" value="ECO:0007669"/>
    <property type="project" value="InterPro"/>
</dbReference>
<evidence type="ECO:0000256" key="4">
    <source>
        <dbReference type="ARBA" id="ARBA00022824"/>
    </source>
</evidence>
<evidence type="ECO:0000256" key="8">
    <source>
        <dbReference type="SAM" id="Phobius"/>
    </source>
</evidence>
<comment type="similarity">
    <text evidence="2">Belongs to the WRB/GET1 family.</text>
</comment>
<organism evidence="9">
    <name type="scientific">Lotharella oceanica</name>
    <dbReference type="NCBI Taxonomy" id="641309"/>
    <lineage>
        <taxon>Eukaryota</taxon>
        <taxon>Sar</taxon>
        <taxon>Rhizaria</taxon>
        <taxon>Cercozoa</taxon>
        <taxon>Chlorarachniophyceae</taxon>
        <taxon>Lotharella</taxon>
    </lineage>
</organism>
<protein>
    <recommendedName>
        <fullName evidence="10">Tail-anchored protein insertion receptor WRB</fullName>
    </recommendedName>
</protein>
<dbReference type="InterPro" id="IPR029012">
    <property type="entry name" value="Helix_hairpin_bin_sf"/>
</dbReference>
<dbReference type="GO" id="GO:0043495">
    <property type="term" value="F:protein-membrane adaptor activity"/>
    <property type="evidence" value="ECO:0007669"/>
    <property type="project" value="TreeGrafter"/>
</dbReference>
<evidence type="ECO:0000256" key="2">
    <source>
        <dbReference type="ARBA" id="ARBA00010799"/>
    </source>
</evidence>
<evidence type="ECO:0000256" key="5">
    <source>
        <dbReference type="ARBA" id="ARBA00022989"/>
    </source>
</evidence>
<name>A0A7S2TPI1_9EUKA</name>
<comment type="subcellular location">
    <subcellularLocation>
        <location evidence="1">Endoplasmic reticulum membrane</location>
        <topology evidence="1">Multi-pass membrane protein</topology>
    </subcellularLocation>
</comment>
<feature type="transmembrane region" description="Helical" evidence="8">
    <location>
        <begin position="113"/>
        <end position="141"/>
    </location>
</feature>
<evidence type="ECO:0000256" key="1">
    <source>
        <dbReference type="ARBA" id="ARBA00004477"/>
    </source>
</evidence>
<dbReference type="InterPro" id="IPR028945">
    <property type="entry name" value="Get1"/>
</dbReference>
<keyword evidence="3 8" id="KW-0812">Transmembrane</keyword>
<evidence type="ECO:0008006" key="10">
    <source>
        <dbReference type="Google" id="ProtNLM"/>
    </source>
</evidence>